<gene>
    <name evidence="3" type="primary">yacG</name>
    <name evidence="4" type="ORF">SAMN02745729_10451</name>
</gene>
<dbReference type="InterPro" id="IPR013088">
    <property type="entry name" value="Znf_NHR/GATA"/>
</dbReference>
<dbReference type="AlphaFoldDB" id="A0A1H4BSM8"/>
<comment type="cofactor">
    <cofactor evidence="3">
        <name>Zn(2+)</name>
        <dbReference type="ChEBI" id="CHEBI:29105"/>
    </cofactor>
    <text evidence="3">Binds 1 zinc ion.</text>
</comment>
<reference evidence="5" key="1">
    <citation type="submission" date="2016-10" db="EMBL/GenBank/DDBJ databases">
        <authorList>
            <person name="Varghese N."/>
            <person name="Submissions S."/>
        </authorList>
    </citation>
    <scope>NUCLEOTIDE SEQUENCE [LARGE SCALE GENOMIC DNA]</scope>
    <source>
        <strain evidence="5">DSM 11526</strain>
    </source>
</reference>
<feature type="binding site" evidence="3">
    <location>
        <position position="31"/>
    </location>
    <ligand>
        <name>Zn(2+)</name>
        <dbReference type="ChEBI" id="CHEBI:29105"/>
    </ligand>
</feature>
<keyword evidence="1 3" id="KW-0479">Metal-binding</keyword>
<dbReference type="STRING" id="1122198.SAMN02745729_10451"/>
<dbReference type="Pfam" id="PF03884">
    <property type="entry name" value="YacG"/>
    <property type="match status" value="1"/>
</dbReference>
<dbReference type="HAMAP" id="MF_00649">
    <property type="entry name" value="DNA_gyrase_inhibitor_YacG"/>
    <property type="match status" value="1"/>
</dbReference>
<keyword evidence="5" id="KW-1185">Reference proteome</keyword>
<name>A0A1H4BSM8_9GAMM</name>
<comment type="subunit">
    <text evidence="3">Interacts with GyrB.</text>
</comment>
<evidence type="ECO:0000313" key="4">
    <source>
        <dbReference type="EMBL" id="SEA51113.1"/>
    </source>
</evidence>
<dbReference type="GO" id="GO:0006355">
    <property type="term" value="P:regulation of DNA-templated transcription"/>
    <property type="evidence" value="ECO:0007669"/>
    <property type="project" value="InterPro"/>
</dbReference>
<comment type="similarity">
    <text evidence="3">Belongs to the DNA gyrase inhibitor YacG family.</text>
</comment>
<dbReference type="PANTHER" id="PTHR36150:SF1">
    <property type="entry name" value="DNA GYRASE INHIBITOR YACG"/>
    <property type="match status" value="1"/>
</dbReference>
<dbReference type="SUPFAM" id="SSF57716">
    <property type="entry name" value="Glucocorticoid receptor-like (DNA-binding domain)"/>
    <property type="match status" value="1"/>
</dbReference>
<feature type="binding site" evidence="3">
    <location>
        <position position="27"/>
    </location>
    <ligand>
        <name>Zn(2+)</name>
        <dbReference type="ChEBI" id="CHEBI:29105"/>
    </ligand>
</feature>
<evidence type="ECO:0000256" key="1">
    <source>
        <dbReference type="ARBA" id="ARBA00022723"/>
    </source>
</evidence>
<dbReference type="Gene3D" id="3.30.50.10">
    <property type="entry name" value="Erythroid Transcription Factor GATA-1, subunit A"/>
    <property type="match status" value="1"/>
</dbReference>
<accession>A0A1H4BSM8</accession>
<dbReference type="OrthoDB" id="9809663at2"/>
<dbReference type="RefSeq" id="WP_091824692.1">
    <property type="nucleotide sequence ID" value="NZ_FNRJ01000004.1"/>
</dbReference>
<dbReference type="GO" id="GO:0008657">
    <property type="term" value="F:DNA topoisomerase type II (double strand cut, ATP-hydrolyzing) inhibitor activity"/>
    <property type="evidence" value="ECO:0007669"/>
    <property type="project" value="UniProtKB-UniRule"/>
</dbReference>
<keyword evidence="2 3" id="KW-0862">Zinc</keyword>
<feature type="binding site" evidence="3">
    <location>
        <position position="11"/>
    </location>
    <ligand>
        <name>Zn(2+)</name>
        <dbReference type="ChEBI" id="CHEBI:29105"/>
    </ligand>
</feature>
<feature type="binding site" evidence="3">
    <location>
        <position position="8"/>
    </location>
    <ligand>
        <name>Zn(2+)</name>
        <dbReference type="ChEBI" id="CHEBI:29105"/>
    </ligand>
</feature>
<evidence type="ECO:0000256" key="3">
    <source>
        <dbReference type="HAMAP-Rule" id="MF_00649"/>
    </source>
</evidence>
<evidence type="ECO:0000313" key="5">
    <source>
        <dbReference type="Proteomes" id="UP000242469"/>
    </source>
</evidence>
<dbReference type="Proteomes" id="UP000242469">
    <property type="component" value="Unassembled WGS sequence"/>
</dbReference>
<dbReference type="InterPro" id="IPR005584">
    <property type="entry name" value="DNA_gyrase_inhibitor_YacG"/>
</dbReference>
<dbReference type="EMBL" id="FNRJ01000004">
    <property type="protein sequence ID" value="SEA51113.1"/>
    <property type="molecule type" value="Genomic_DNA"/>
</dbReference>
<comment type="function">
    <text evidence="3">Inhibits all the catalytic activities of DNA gyrase by preventing its interaction with DNA. Acts by binding directly to the C-terminal domain of GyrB, which probably disrupts DNA binding by the gyrase.</text>
</comment>
<proteinExistence type="inferred from homology"/>
<dbReference type="GO" id="GO:0008270">
    <property type="term" value="F:zinc ion binding"/>
    <property type="evidence" value="ECO:0007669"/>
    <property type="project" value="UniProtKB-UniRule"/>
</dbReference>
<protein>
    <recommendedName>
        <fullName evidence="3">DNA gyrase inhibitor YacG</fullName>
    </recommendedName>
</protein>
<dbReference type="PANTHER" id="PTHR36150">
    <property type="entry name" value="DNA GYRASE INHIBITOR YACG"/>
    <property type="match status" value="1"/>
</dbReference>
<evidence type="ECO:0000256" key="2">
    <source>
        <dbReference type="ARBA" id="ARBA00022833"/>
    </source>
</evidence>
<organism evidence="4 5">
    <name type="scientific">Marinobacterium iners DSM 11526</name>
    <dbReference type="NCBI Taxonomy" id="1122198"/>
    <lineage>
        <taxon>Bacteria</taxon>
        <taxon>Pseudomonadati</taxon>
        <taxon>Pseudomonadota</taxon>
        <taxon>Gammaproteobacteria</taxon>
        <taxon>Oceanospirillales</taxon>
        <taxon>Oceanospirillaceae</taxon>
        <taxon>Marinobacterium</taxon>
    </lineage>
</organism>
<sequence>MAGKLLDCPQCGIPTLYSIDNPDRPFCSKRCRMIDLGEWASEGYQIAAEPEFDEFSSDMLEDPGMMQTRH</sequence>